<accession>A0A0D1ZE77</accession>
<dbReference type="Pfam" id="PF07859">
    <property type="entry name" value="Abhydrolase_3"/>
    <property type="match status" value="1"/>
</dbReference>
<dbReference type="PANTHER" id="PTHR48081:SF31">
    <property type="entry name" value="STERYL ACETYL HYDROLASE MUG81-RELATED"/>
    <property type="match status" value="1"/>
</dbReference>
<keyword evidence="1" id="KW-0378">Hydrolase</keyword>
<dbReference type="RefSeq" id="XP_016246212.1">
    <property type="nucleotide sequence ID" value="XM_016396356.1"/>
</dbReference>
<sequence>MANFWVMIFSHPFQFLTFLYSFTVQCTLVSLRRLLLPQIPTYQTFRQQIQRAYLSSTSVHFPELPHRLPVTGCSEAEARRIGKDWIGYVIPGTSNLDDAASSSRHAARVVLYAHGGGYLAGEARMYRNYMTRWVQAASLQDIKLTFVSVEYPLTSEAPHPAQREAFVRAYRSLLNQGIPSSRILFMGDSAGGGLCLLGATEIFQSGLPQPAGIILLSPWMDLSLSSFEGGNALVETDFVVHLNSTVPRLVKLFLDTAAPTSPEVNPLCRQPEELEFLPPTLTFVGGAEFALQEAKDLDALLNRTKVQHELVIDWGEMHIYALGSAFIDPMVRARTDDKIVKWIQSCTAKDHPPG</sequence>
<evidence type="ECO:0000256" key="1">
    <source>
        <dbReference type="ARBA" id="ARBA00022801"/>
    </source>
</evidence>
<dbReference type="EMBL" id="KN847044">
    <property type="protein sequence ID" value="KIW25996.1"/>
    <property type="molecule type" value="Genomic_DNA"/>
</dbReference>
<dbReference type="GO" id="GO:0016787">
    <property type="term" value="F:hydrolase activity"/>
    <property type="evidence" value="ECO:0007669"/>
    <property type="project" value="UniProtKB-KW"/>
</dbReference>
<dbReference type="VEuPathDB" id="FungiDB:PV07_09128"/>
<feature type="domain" description="Alpha/beta hydrolase fold-3" evidence="2">
    <location>
        <begin position="110"/>
        <end position="320"/>
    </location>
</feature>
<dbReference type="GeneID" id="27348322"/>
<keyword evidence="4" id="KW-1185">Reference proteome</keyword>
<dbReference type="Gene3D" id="3.40.50.1820">
    <property type="entry name" value="alpha/beta hydrolase"/>
    <property type="match status" value="1"/>
</dbReference>
<evidence type="ECO:0000313" key="4">
    <source>
        <dbReference type="Proteomes" id="UP000054466"/>
    </source>
</evidence>
<dbReference type="InterPro" id="IPR050300">
    <property type="entry name" value="GDXG_lipolytic_enzyme"/>
</dbReference>
<protein>
    <recommendedName>
        <fullName evidence="2">Alpha/beta hydrolase fold-3 domain-containing protein</fullName>
    </recommendedName>
</protein>
<dbReference type="HOGENOM" id="CLU_067136_0_0_1"/>
<dbReference type="PANTHER" id="PTHR48081">
    <property type="entry name" value="AB HYDROLASE SUPERFAMILY PROTEIN C4A8.06C"/>
    <property type="match status" value="1"/>
</dbReference>
<name>A0A0D1ZE77_9EURO</name>
<organism evidence="3 4">
    <name type="scientific">Cladophialophora immunda</name>
    <dbReference type="NCBI Taxonomy" id="569365"/>
    <lineage>
        <taxon>Eukaryota</taxon>
        <taxon>Fungi</taxon>
        <taxon>Dikarya</taxon>
        <taxon>Ascomycota</taxon>
        <taxon>Pezizomycotina</taxon>
        <taxon>Eurotiomycetes</taxon>
        <taxon>Chaetothyriomycetidae</taxon>
        <taxon>Chaetothyriales</taxon>
        <taxon>Herpotrichiellaceae</taxon>
        <taxon>Cladophialophora</taxon>
    </lineage>
</organism>
<dbReference type="InterPro" id="IPR029058">
    <property type="entry name" value="AB_hydrolase_fold"/>
</dbReference>
<dbReference type="InterPro" id="IPR013094">
    <property type="entry name" value="AB_hydrolase_3"/>
</dbReference>
<dbReference type="SUPFAM" id="SSF53474">
    <property type="entry name" value="alpha/beta-Hydrolases"/>
    <property type="match status" value="1"/>
</dbReference>
<dbReference type="STRING" id="569365.A0A0D1ZE77"/>
<dbReference type="Proteomes" id="UP000054466">
    <property type="component" value="Unassembled WGS sequence"/>
</dbReference>
<gene>
    <name evidence="3" type="ORF">PV07_09128</name>
</gene>
<evidence type="ECO:0000313" key="3">
    <source>
        <dbReference type="EMBL" id="KIW25996.1"/>
    </source>
</evidence>
<proteinExistence type="predicted"/>
<dbReference type="AlphaFoldDB" id="A0A0D1ZE77"/>
<evidence type="ECO:0000259" key="2">
    <source>
        <dbReference type="Pfam" id="PF07859"/>
    </source>
</evidence>
<dbReference type="OrthoDB" id="2152029at2759"/>
<reference evidence="3 4" key="1">
    <citation type="submission" date="2015-01" db="EMBL/GenBank/DDBJ databases">
        <title>The Genome Sequence of Cladophialophora immunda CBS83496.</title>
        <authorList>
            <consortium name="The Broad Institute Genomics Platform"/>
            <person name="Cuomo C."/>
            <person name="de Hoog S."/>
            <person name="Gorbushina A."/>
            <person name="Stielow B."/>
            <person name="Teixiera M."/>
            <person name="Abouelleil A."/>
            <person name="Chapman S.B."/>
            <person name="Priest M."/>
            <person name="Young S.K."/>
            <person name="Wortman J."/>
            <person name="Nusbaum C."/>
            <person name="Birren B."/>
        </authorList>
    </citation>
    <scope>NUCLEOTIDE SEQUENCE [LARGE SCALE GENOMIC DNA]</scope>
    <source>
        <strain evidence="3 4">CBS 83496</strain>
    </source>
</reference>